<gene>
    <name evidence="7" type="ORF">EJB05_17190</name>
</gene>
<evidence type="ECO:0000259" key="6">
    <source>
        <dbReference type="Pfam" id="PF04864"/>
    </source>
</evidence>
<dbReference type="GO" id="GO:0008483">
    <property type="term" value="F:transaminase activity"/>
    <property type="evidence" value="ECO:0007669"/>
    <property type="project" value="TreeGrafter"/>
</dbReference>
<dbReference type="InterPro" id="IPR050478">
    <property type="entry name" value="Ethylene_sulfur-biosynth"/>
</dbReference>
<protein>
    <recommendedName>
        <fullName evidence="9">Alliinase C-terminal domain-containing protein</fullName>
    </recommendedName>
</protein>
<dbReference type="CDD" id="cd00609">
    <property type="entry name" value="AAT_like"/>
    <property type="match status" value="1"/>
</dbReference>
<evidence type="ECO:0000256" key="3">
    <source>
        <dbReference type="ARBA" id="ARBA00022898"/>
    </source>
</evidence>
<keyword evidence="3" id="KW-0663">Pyridoxal phosphate</keyword>
<accession>A0A5J9VIH6</accession>
<name>A0A5J9VIH6_9POAL</name>
<evidence type="ECO:0008006" key="9">
    <source>
        <dbReference type="Google" id="ProtNLM"/>
    </source>
</evidence>
<organism evidence="7 8">
    <name type="scientific">Eragrostis curvula</name>
    <name type="common">weeping love grass</name>
    <dbReference type="NCBI Taxonomy" id="38414"/>
    <lineage>
        <taxon>Eukaryota</taxon>
        <taxon>Viridiplantae</taxon>
        <taxon>Streptophyta</taxon>
        <taxon>Embryophyta</taxon>
        <taxon>Tracheophyta</taxon>
        <taxon>Spermatophyta</taxon>
        <taxon>Magnoliopsida</taxon>
        <taxon>Liliopsida</taxon>
        <taxon>Poales</taxon>
        <taxon>Poaceae</taxon>
        <taxon>PACMAD clade</taxon>
        <taxon>Chloridoideae</taxon>
        <taxon>Eragrostideae</taxon>
        <taxon>Eragrostidinae</taxon>
        <taxon>Eragrostis</taxon>
    </lineage>
</organism>
<keyword evidence="8" id="KW-1185">Reference proteome</keyword>
<dbReference type="InterPro" id="IPR037029">
    <property type="entry name" value="Alliinase_N_sf"/>
</dbReference>
<dbReference type="EMBL" id="RWGY01000009">
    <property type="protein sequence ID" value="TVU35306.1"/>
    <property type="molecule type" value="Genomic_DNA"/>
</dbReference>
<dbReference type="Gene3D" id="3.40.640.10">
    <property type="entry name" value="Type I PLP-dependent aspartate aminotransferase-like (Major domain)"/>
    <property type="match status" value="1"/>
</dbReference>
<dbReference type="GO" id="GO:0016846">
    <property type="term" value="F:carbon-sulfur lyase activity"/>
    <property type="evidence" value="ECO:0007669"/>
    <property type="project" value="InterPro"/>
</dbReference>
<keyword evidence="4" id="KW-0812">Transmembrane</keyword>
<dbReference type="AlphaFoldDB" id="A0A5J9VIH6"/>
<dbReference type="InterPro" id="IPR015421">
    <property type="entry name" value="PyrdxlP-dep_Trfase_major"/>
</dbReference>
<dbReference type="InterPro" id="IPR006948">
    <property type="entry name" value="Alliinase_C"/>
</dbReference>
<evidence type="ECO:0000313" key="7">
    <source>
        <dbReference type="EMBL" id="TVU35306.1"/>
    </source>
</evidence>
<proteinExistence type="inferred from homology"/>
<dbReference type="Pfam" id="PF04864">
    <property type="entry name" value="Alliinase_C"/>
    <property type="match status" value="1"/>
</dbReference>
<evidence type="ECO:0000256" key="4">
    <source>
        <dbReference type="SAM" id="Phobius"/>
    </source>
</evidence>
<dbReference type="GO" id="GO:0006520">
    <property type="term" value="P:amino acid metabolic process"/>
    <property type="evidence" value="ECO:0007669"/>
    <property type="project" value="TreeGrafter"/>
</dbReference>
<evidence type="ECO:0000256" key="1">
    <source>
        <dbReference type="ARBA" id="ARBA00001933"/>
    </source>
</evidence>
<feature type="domain" description="Alliinase EGF-like" evidence="5">
    <location>
        <begin position="54"/>
        <end position="109"/>
    </location>
</feature>
<dbReference type="InterPro" id="IPR015422">
    <property type="entry name" value="PyrdxlP-dep_Trfase_small"/>
</dbReference>
<sequence length="481" mass="53024">MEPAARGQQPTRPAGLGLLVLLCSSLLLNAVFIAHHLFLPARLGDEDGGSCGLSWALQAAREAEATAAIECSGHGQVFLDGVAGEDGRPGCECNTCFGGPDCSVRKPNCTADADSGNPLFLEPYWRRHAAAGAVVVSGWHRMSYTATDDGKFQSLELENQIRQLHRAVGNAVVDDKHVVFGAGSMQLINALVYALSPDANAAAPPSRVVSAVPYYGSYKTQTAMFDGREYKWGGPTAVWANASRNSTNGFIEFVTAPNNPDTELREPVLRGSAAVFDRAYYWPHFTPIPEPADEDVMMFTISKPSGHAGSRLGWALIRDEKVAKRAYEYVQNSIMGASRDTQLRMLRIVKAMLASLHGEEDIFAFGHDVMRTRWRRLNAVVSQSRRFSLQNISPQYCTYFKRVREPSPAYAWVKCEREDEDCHEVLLKAKIITRTGTVFEASKQYTRVSLLKANDDFDALIERFTDLVNAEKYDTPGLSSI</sequence>
<dbReference type="Gene3D" id="3.90.1150.10">
    <property type="entry name" value="Aspartate Aminotransferase, domain 1"/>
    <property type="match status" value="1"/>
</dbReference>
<dbReference type="OrthoDB" id="2020362at2759"/>
<comment type="similarity">
    <text evidence="2">Belongs to the alliinase family.</text>
</comment>
<comment type="caution">
    <text evidence="7">The sequence shown here is derived from an EMBL/GenBank/DDBJ whole genome shotgun (WGS) entry which is preliminary data.</text>
</comment>
<evidence type="ECO:0000259" key="5">
    <source>
        <dbReference type="Pfam" id="PF04863"/>
    </source>
</evidence>
<dbReference type="Gramene" id="TVU35306">
    <property type="protein sequence ID" value="TVU35306"/>
    <property type="gene ID" value="EJB05_17190"/>
</dbReference>
<keyword evidence="4" id="KW-0472">Membrane</keyword>
<keyword evidence="4" id="KW-1133">Transmembrane helix</keyword>
<dbReference type="PANTHER" id="PTHR43795">
    <property type="entry name" value="BIFUNCTIONAL ASPARTATE AMINOTRANSFERASE AND GLUTAMATE/ASPARTATE-PREPHENATE AMINOTRANSFERASE-RELATED"/>
    <property type="match status" value="1"/>
</dbReference>
<reference evidence="7 8" key="1">
    <citation type="journal article" date="2019" name="Sci. Rep.">
        <title>A high-quality genome of Eragrostis curvula grass provides insights into Poaceae evolution and supports new strategies to enhance forage quality.</title>
        <authorList>
            <person name="Carballo J."/>
            <person name="Santos B.A.C.M."/>
            <person name="Zappacosta D."/>
            <person name="Garbus I."/>
            <person name="Selva J.P."/>
            <person name="Gallo C.A."/>
            <person name="Diaz A."/>
            <person name="Albertini E."/>
            <person name="Caccamo M."/>
            <person name="Echenique V."/>
        </authorList>
    </citation>
    <scope>NUCLEOTIDE SEQUENCE [LARGE SCALE GENOMIC DNA]</scope>
    <source>
        <strain evidence="8">cv. Victoria</strain>
        <tissue evidence="7">Leaf</tissue>
    </source>
</reference>
<dbReference type="Gene3D" id="2.10.25.30">
    <property type="entry name" value="EGF-like, alliinase"/>
    <property type="match status" value="1"/>
</dbReference>
<dbReference type="InterPro" id="IPR015424">
    <property type="entry name" value="PyrdxlP-dep_Trfase"/>
</dbReference>
<feature type="domain" description="Alliinase C-terminal" evidence="6">
    <location>
        <begin position="111"/>
        <end position="467"/>
    </location>
</feature>
<comment type="cofactor">
    <cofactor evidence="1">
        <name>pyridoxal 5'-phosphate</name>
        <dbReference type="ChEBI" id="CHEBI:597326"/>
    </cofactor>
</comment>
<dbReference type="Pfam" id="PF04863">
    <property type="entry name" value="EGF_alliinase"/>
    <property type="match status" value="1"/>
</dbReference>
<evidence type="ECO:0000256" key="2">
    <source>
        <dbReference type="ARBA" id="ARBA00006312"/>
    </source>
</evidence>
<dbReference type="InterPro" id="IPR006947">
    <property type="entry name" value="EGF_alliinase"/>
</dbReference>
<feature type="transmembrane region" description="Helical" evidence="4">
    <location>
        <begin position="16"/>
        <end position="38"/>
    </location>
</feature>
<dbReference type="PANTHER" id="PTHR43795:SF20">
    <property type="entry name" value="TRYPTOPHAN AMINOTRANSFERASE-RELATED PROTEIN 3"/>
    <property type="match status" value="1"/>
</dbReference>
<dbReference type="SUPFAM" id="SSF53383">
    <property type="entry name" value="PLP-dependent transferases"/>
    <property type="match status" value="1"/>
</dbReference>
<evidence type="ECO:0000313" key="8">
    <source>
        <dbReference type="Proteomes" id="UP000324897"/>
    </source>
</evidence>
<dbReference type="Proteomes" id="UP000324897">
    <property type="component" value="Unassembled WGS sequence"/>
</dbReference>